<name>A0A395GA47_9STAP</name>
<evidence type="ECO:0000313" key="3">
    <source>
        <dbReference type="EMBL" id="RAI80617.1"/>
    </source>
</evidence>
<accession>A0A395GA47</accession>
<dbReference type="Gene3D" id="3.10.350.10">
    <property type="entry name" value="LysM domain"/>
    <property type="match status" value="1"/>
</dbReference>
<proteinExistence type="predicted"/>
<evidence type="ECO:0000313" key="4">
    <source>
        <dbReference type="Proteomes" id="UP000229523"/>
    </source>
</evidence>
<dbReference type="InterPro" id="IPR018392">
    <property type="entry name" value="LysM"/>
</dbReference>
<dbReference type="SUPFAM" id="SSF54106">
    <property type="entry name" value="LysM domain"/>
    <property type="match status" value="1"/>
</dbReference>
<sequence length="276" mass="31398">MNYKMYFFLLLITYFQKGISMKKLICAIAVGALLLTPMNDADAKRYKTIRVHTVQSNDTVTSIAKKYNITPENFKKWNALVLDATYPGDHLVTSNPNNTKPIYKRSVPSKGVMVQWFYDRMGKTRYQSYAGRWGKDTWDCSSAVYAAMIEAGYLPKQTVLGDTTTMFAQENRLFIPIKKKDVRYGDIFVLGSKVNSRGALGHTGVILNKNQIIHMGYKTAYDNGIMITGYQGFAEKPGVPTYYYRINDDFVKKIKAADVFENSLGKPVFKYKLPSR</sequence>
<dbReference type="Gene3D" id="3.90.1720.10">
    <property type="entry name" value="endopeptidase domain like (from Nostoc punctiforme)"/>
    <property type="match status" value="1"/>
</dbReference>
<dbReference type="InterPro" id="IPR036779">
    <property type="entry name" value="LysM_dom_sf"/>
</dbReference>
<keyword evidence="1" id="KW-0732">Signal</keyword>
<protein>
    <submittedName>
        <fullName evidence="3">LysM peptidoglycan-binding domain-containing protein</fullName>
    </submittedName>
</protein>
<evidence type="ECO:0000259" key="2">
    <source>
        <dbReference type="PROSITE" id="PS51782"/>
    </source>
</evidence>
<evidence type="ECO:0000256" key="1">
    <source>
        <dbReference type="ARBA" id="ARBA00022729"/>
    </source>
</evidence>
<organism evidence="3 4">
    <name type="scientific">Macrococcoides goetzii</name>
    <dbReference type="NCBI Taxonomy" id="1891097"/>
    <lineage>
        <taxon>Bacteria</taxon>
        <taxon>Bacillati</taxon>
        <taxon>Bacillota</taxon>
        <taxon>Bacilli</taxon>
        <taxon>Bacillales</taxon>
        <taxon>Staphylococcaceae</taxon>
        <taxon>Macrococcoides</taxon>
    </lineage>
</organism>
<gene>
    <name evidence="3" type="ORF">BFS35_009260</name>
</gene>
<dbReference type="PROSITE" id="PS51782">
    <property type="entry name" value="LYSM"/>
    <property type="match status" value="1"/>
</dbReference>
<feature type="domain" description="LysM" evidence="2">
    <location>
        <begin position="50"/>
        <end position="93"/>
    </location>
</feature>
<dbReference type="SMART" id="SM00257">
    <property type="entry name" value="LysM"/>
    <property type="match status" value="1"/>
</dbReference>
<dbReference type="SUPFAM" id="SSF54001">
    <property type="entry name" value="Cysteine proteinases"/>
    <property type="match status" value="1"/>
</dbReference>
<dbReference type="EMBL" id="MJBI02000003">
    <property type="protein sequence ID" value="RAI80617.1"/>
    <property type="molecule type" value="Genomic_DNA"/>
</dbReference>
<dbReference type="Pfam" id="PF01476">
    <property type="entry name" value="LysM"/>
    <property type="match status" value="1"/>
</dbReference>
<comment type="caution">
    <text evidence="3">The sequence shown here is derived from an EMBL/GenBank/DDBJ whole genome shotgun (WGS) entry which is preliminary data.</text>
</comment>
<dbReference type="Proteomes" id="UP000229523">
    <property type="component" value="Unassembled WGS sequence"/>
</dbReference>
<reference evidence="3 4" key="1">
    <citation type="journal article" date="2018" name="Front. Microbiol.">
        <title>Description and Comparative Genomics of Macrococcus caseolyticus subsp. hominis subsp. nov., Macrococcus goetzii sp. nov., Macrococcus epidermidis sp. nov., and Macrococcus bohemicus sp. nov., Novel Macrococci From Human Clinical Material With Virulence Potential and Suspected Uptake of Foreign DNA by Natural Transformation.</title>
        <authorList>
            <person name="Maslanova I."/>
            <person name="Wertheimer Z."/>
            <person name="Sedlacek I."/>
            <person name="Svec P."/>
            <person name="Indrakova A."/>
            <person name="Kovarovic V."/>
            <person name="Schumann P."/>
            <person name="Sproer C."/>
            <person name="Kralova S."/>
            <person name="Sedo O."/>
            <person name="Kristofova L."/>
            <person name="Vrbovska V."/>
            <person name="Fuzik T."/>
            <person name="Petras P."/>
            <person name="Zdrahal Z."/>
            <person name="Ruzickova V."/>
            <person name="Doskar J."/>
            <person name="Pantucek R."/>
        </authorList>
    </citation>
    <scope>NUCLEOTIDE SEQUENCE [LARGE SCALE GENOMIC DNA]</scope>
    <source>
        <strain evidence="3 4">CCM 4927</strain>
    </source>
</reference>
<dbReference type="CDD" id="cd00118">
    <property type="entry name" value="LysM"/>
    <property type="match status" value="1"/>
</dbReference>
<dbReference type="InterPro" id="IPR008044">
    <property type="entry name" value="Phage_lysin"/>
</dbReference>
<keyword evidence="4" id="KW-1185">Reference proteome</keyword>
<dbReference type="Pfam" id="PF05382">
    <property type="entry name" value="Amidase_5"/>
    <property type="match status" value="1"/>
</dbReference>
<dbReference type="InterPro" id="IPR038765">
    <property type="entry name" value="Papain-like_cys_pep_sf"/>
</dbReference>
<dbReference type="AlphaFoldDB" id="A0A395GA47"/>